<feature type="compositionally biased region" description="Basic residues" evidence="1">
    <location>
        <begin position="196"/>
        <end position="205"/>
    </location>
</feature>
<dbReference type="AlphaFoldDB" id="A0A6J4SGY5"/>
<feature type="compositionally biased region" description="Basic residues" evidence="1">
    <location>
        <begin position="74"/>
        <end position="83"/>
    </location>
</feature>
<feature type="non-terminal residue" evidence="2">
    <location>
        <position position="217"/>
    </location>
</feature>
<evidence type="ECO:0000256" key="1">
    <source>
        <dbReference type="SAM" id="MobiDB-lite"/>
    </source>
</evidence>
<feature type="compositionally biased region" description="Basic residues" evidence="1">
    <location>
        <begin position="142"/>
        <end position="169"/>
    </location>
</feature>
<feature type="compositionally biased region" description="Basic residues" evidence="1">
    <location>
        <begin position="118"/>
        <end position="132"/>
    </location>
</feature>
<dbReference type="GO" id="GO:0016740">
    <property type="term" value="F:transferase activity"/>
    <property type="evidence" value="ECO:0007669"/>
    <property type="project" value="UniProtKB-KW"/>
</dbReference>
<protein>
    <submittedName>
        <fullName evidence="2">GMP synthase [glutamine-hydrolyzing], amidotransferase subunit / GMP synthase [glutamine-hydrolyzing], ATP pyrophosphatase subunit</fullName>
        <ecNumber evidence="2">6.3.5.2</ecNumber>
    </submittedName>
</protein>
<dbReference type="GO" id="GO:0003922">
    <property type="term" value="F:GMP synthase (glutamine-hydrolyzing) activity"/>
    <property type="evidence" value="ECO:0007669"/>
    <property type="project" value="UniProtKB-EC"/>
</dbReference>
<name>A0A6J4SGY5_9ACTN</name>
<proteinExistence type="predicted"/>
<reference evidence="2" key="1">
    <citation type="submission" date="2020-02" db="EMBL/GenBank/DDBJ databases">
        <authorList>
            <person name="Meier V. D."/>
        </authorList>
    </citation>
    <scope>NUCLEOTIDE SEQUENCE</scope>
    <source>
        <strain evidence="2">AVDCRST_MAG67</strain>
    </source>
</reference>
<feature type="compositionally biased region" description="Basic residues" evidence="1">
    <location>
        <begin position="53"/>
        <end position="66"/>
    </location>
</feature>
<keyword evidence="2" id="KW-0808">Transferase</keyword>
<feature type="compositionally biased region" description="Basic residues" evidence="1">
    <location>
        <begin position="30"/>
        <end position="41"/>
    </location>
</feature>
<sequence>QGDRPRVHPRLRGGGGEARRREVPRAGHPVLRRHRVRRRHGRVDDQVPPQRGRPARRPAVRARRAAARTLQGRGPRRRRRARPARAPGLAPAVSRPRPRDPDRRRRGDEGAPGPPARVRLHPAGRDPRRRSVSRPVAVLLRPARHPHGRGAGRRAHVRKRRRDPCRHVRRRDDGRLGAPALRPARADRVAHDQRAARRQPRRAGHHVQAAGHDRVGV</sequence>
<feature type="compositionally biased region" description="Basic and acidic residues" evidence="1">
    <location>
        <begin position="184"/>
        <end position="195"/>
    </location>
</feature>
<dbReference type="EMBL" id="CADCVQ010000067">
    <property type="protein sequence ID" value="CAA9493774.1"/>
    <property type="molecule type" value="Genomic_DNA"/>
</dbReference>
<organism evidence="2">
    <name type="scientific">uncultured Solirubrobacteraceae bacterium</name>
    <dbReference type="NCBI Taxonomy" id="1162706"/>
    <lineage>
        <taxon>Bacteria</taxon>
        <taxon>Bacillati</taxon>
        <taxon>Actinomycetota</taxon>
        <taxon>Thermoleophilia</taxon>
        <taxon>Solirubrobacterales</taxon>
        <taxon>Solirubrobacteraceae</taxon>
        <taxon>environmental samples</taxon>
    </lineage>
</organism>
<accession>A0A6J4SGY5</accession>
<feature type="non-terminal residue" evidence="2">
    <location>
        <position position="1"/>
    </location>
</feature>
<feature type="compositionally biased region" description="Basic and acidic residues" evidence="1">
    <location>
        <begin position="97"/>
        <end position="109"/>
    </location>
</feature>
<gene>
    <name evidence="2" type="ORF">AVDCRST_MAG67-1517</name>
</gene>
<dbReference type="EC" id="6.3.5.2" evidence="2"/>
<feature type="region of interest" description="Disordered" evidence="1">
    <location>
        <begin position="1"/>
        <end position="217"/>
    </location>
</feature>
<evidence type="ECO:0000313" key="2">
    <source>
        <dbReference type="EMBL" id="CAA9493774.1"/>
    </source>
</evidence>
<keyword evidence="2" id="KW-0436">Ligase</keyword>